<dbReference type="OrthoDB" id="544400at2759"/>
<accession>A0A8S1J223</accession>
<name>A0A8S1J223_9CHLO</name>
<feature type="transmembrane region" description="Helical" evidence="1">
    <location>
        <begin position="52"/>
        <end position="72"/>
    </location>
</feature>
<dbReference type="SUPFAM" id="SSF56112">
    <property type="entry name" value="Protein kinase-like (PK-like)"/>
    <property type="match status" value="1"/>
</dbReference>
<dbReference type="InterPro" id="IPR011009">
    <property type="entry name" value="Kinase-like_dom_sf"/>
</dbReference>
<dbReference type="InterPro" id="IPR051681">
    <property type="entry name" value="Ser/Thr_Kinases-Pseudokinases"/>
</dbReference>
<evidence type="ECO:0000259" key="2">
    <source>
        <dbReference type="PROSITE" id="PS50011"/>
    </source>
</evidence>
<dbReference type="AlphaFoldDB" id="A0A8S1J223"/>
<dbReference type="GO" id="GO:0005524">
    <property type="term" value="F:ATP binding"/>
    <property type="evidence" value="ECO:0007669"/>
    <property type="project" value="InterPro"/>
</dbReference>
<dbReference type="Gene3D" id="1.10.510.10">
    <property type="entry name" value="Transferase(Phosphotransferase) domain 1"/>
    <property type="match status" value="1"/>
</dbReference>
<dbReference type="PANTHER" id="PTHR44329:SF214">
    <property type="entry name" value="PROTEIN KINASE DOMAIN-CONTAINING PROTEIN"/>
    <property type="match status" value="1"/>
</dbReference>
<sequence length="503" mass="54712">MGMCPMAQLQYDQIRHFCHTMAVPLVNAHPSIDAAKTECCITISLPVSALTGPVVCGMVLIIVAMVVLRKALIEALIEMRHTDGFCTYERHQYTDCALCTPLEQPILHCGKSKACMPQTNEGEVEGGGHLVQPAQESKGTARVCPSCLQRCTVGPSSDDMSNSKTVPKAHPAEVYTMSADLCSDGCMGGRQEEAVQPPSTEQPIRKCKGPRAVANIQVFPVSKSIRTIKVGGNGFVTPAIIVNDKGERQRVMLKEAPSVGDGSLAKQEALNNEILTFLDIPEHPHVVRVLGFSMAGSRTDYLVTERLRCSLQDLLHGDASGTIVPKPLEYATILAIAAGIAEGLAHIHSQGIFHGDLKPGNVLLDENLHPKICDFGSSGRCTPWYKGRAQTPFYMAPECEEDCCDDRPIKAEVYSLGVVMWECVQKAKPTISSQLDGEEHRCGGCEGCTLRSFDYFNPFPFHESCPVQLKDLIRGCLKKEPDQRPSLQDVILQLKGMLGKGAL</sequence>
<keyword evidence="1" id="KW-1133">Transmembrane helix</keyword>
<dbReference type="GO" id="GO:0004674">
    <property type="term" value="F:protein serine/threonine kinase activity"/>
    <property type="evidence" value="ECO:0007669"/>
    <property type="project" value="TreeGrafter"/>
</dbReference>
<protein>
    <recommendedName>
        <fullName evidence="2">Protein kinase domain-containing protein</fullName>
    </recommendedName>
</protein>
<evidence type="ECO:0000313" key="3">
    <source>
        <dbReference type="EMBL" id="CAD7700211.1"/>
    </source>
</evidence>
<dbReference type="Proteomes" id="UP000708148">
    <property type="component" value="Unassembled WGS sequence"/>
</dbReference>
<reference evidence="3" key="1">
    <citation type="submission" date="2020-12" db="EMBL/GenBank/DDBJ databases">
        <authorList>
            <person name="Iha C."/>
        </authorList>
    </citation>
    <scope>NUCLEOTIDE SEQUENCE</scope>
</reference>
<dbReference type="PROSITE" id="PS00108">
    <property type="entry name" value="PROTEIN_KINASE_ST"/>
    <property type="match status" value="1"/>
</dbReference>
<dbReference type="Pfam" id="PF00069">
    <property type="entry name" value="Pkinase"/>
    <property type="match status" value="1"/>
</dbReference>
<gene>
    <name evidence="3" type="ORF">OSTQU699_LOCUS5570</name>
</gene>
<dbReference type="EMBL" id="CAJHUC010001200">
    <property type="protein sequence ID" value="CAD7700211.1"/>
    <property type="molecule type" value="Genomic_DNA"/>
</dbReference>
<feature type="domain" description="Protein kinase" evidence="2">
    <location>
        <begin position="222"/>
        <end position="498"/>
    </location>
</feature>
<comment type="caution">
    <text evidence="3">The sequence shown here is derived from an EMBL/GenBank/DDBJ whole genome shotgun (WGS) entry which is preliminary data.</text>
</comment>
<proteinExistence type="predicted"/>
<keyword evidence="4" id="KW-1185">Reference proteome</keyword>
<evidence type="ECO:0000256" key="1">
    <source>
        <dbReference type="SAM" id="Phobius"/>
    </source>
</evidence>
<dbReference type="SMART" id="SM00220">
    <property type="entry name" value="S_TKc"/>
    <property type="match status" value="1"/>
</dbReference>
<evidence type="ECO:0000313" key="4">
    <source>
        <dbReference type="Proteomes" id="UP000708148"/>
    </source>
</evidence>
<dbReference type="PANTHER" id="PTHR44329">
    <property type="entry name" value="SERINE/THREONINE-PROTEIN KINASE TNNI3K-RELATED"/>
    <property type="match status" value="1"/>
</dbReference>
<keyword evidence="1" id="KW-0472">Membrane</keyword>
<dbReference type="InterPro" id="IPR000719">
    <property type="entry name" value="Prot_kinase_dom"/>
</dbReference>
<dbReference type="InterPro" id="IPR008271">
    <property type="entry name" value="Ser/Thr_kinase_AS"/>
</dbReference>
<keyword evidence="1" id="KW-0812">Transmembrane</keyword>
<dbReference type="PROSITE" id="PS50011">
    <property type="entry name" value="PROTEIN_KINASE_DOM"/>
    <property type="match status" value="1"/>
</dbReference>
<organism evidence="3 4">
    <name type="scientific">Ostreobium quekettii</name>
    <dbReference type="NCBI Taxonomy" id="121088"/>
    <lineage>
        <taxon>Eukaryota</taxon>
        <taxon>Viridiplantae</taxon>
        <taxon>Chlorophyta</taxon>
        <taxon>core chlorophytes</taxon>
        <taxon>Ulvophyceae</taxon>
        <taxon>TCBD clade</taxon>
        <taxon>Bryopsidales</taxon>
        <taxon>Ostreobineae</taxon>
        <taxon>Ostreobiaceae</taxon>
        <taxon>Ostreobium</taxon>
    </lineage>
</organism>